<accession>A0A177WYQ7</accession>
<reference evidence="3 4" key="1">
    <citation type="submission" date="2006-10" db="EMBL/GenBank/DDBJ databases">
        <title>The Genome Sequence of Batrachochytrium dendrobatidis JEL423.</title>
        <authorList>
            <consortium name="The Broad Institute Genome Sequencing Platform"/>
            <person name="Birren B."/>
            <person name="Lander E."/>
            <person name="Galagan J."/>
            <person name="Cuomo C."/>
            <person name="Devon K."/>
            <person name="Jaffe D."/>
            <person name="Butler J."/>
            <person name="Alvarez P."/>
            <person name="Gnerre S."/>
            <person name="Grabherr M."/>
            <person name="Kleber M."/>
            <person name="Mauceli E."/>
            <person name="Brockman W."/>
            <person name="Young S."/>
            <person name="LaButti K."/>
            <person name="Sykes S."/>
            <person name="DeCaprio D."/>
            <person name="Crawford M."/>
            <person name="Koehrsen M."/>
            <person name="Engels R."/>
            <person name="Montgomery P."/>
            <person name="Pearson M."/>
            <person name="Howarth C."/>
            <person name="Larson L."/>
            <person name="White J."/>
            <person name="O'Leary S."/>
            <person name="Kodira C."/>
            <person name="Zeng Q."/>
            <person name="Yandava C."/>
            <person name="Alvarado L."/>
            <person name="Longcore J."/>
            <person name="James T."/>
        </authorList>
    </citation>
    <scope>NUCLEOTIDE SEQUENCE [LARGE SCALE GENOMIC DNA]</scope>
    <source>
        <strain evidence="3 4">JEL423</strain>
    </source>
</reference>
<keyword evidence="2" id="KW-0677">Repeat</keyword>
<dbReference type="AlphaFoldDB" id="A0A177WYQ7"/>
<proteinExistence type="predicted"/>
<evidence type="ECO:0000313" key="3">
    <source>
        <dbReference type="EMBL" id="OAJ44774.1"/>
    </source>
</evidence>
<evidence type="ECO:0000256" key="2">
    <source>
        <dbReference type="ARBA" id="ARBA00022737"/>
    </source>
</evidence>
<dbReference type="OrthoDB" id="10251809at2759"/>
<dbReference type="STRING" id="403673.A0A177WYQ7"/>
<evidence type="ECO:0000313" key="4">
    <source>
        <dbReference type="Proteomes" id="UP000077115"/>
    </source>
</evidence>
<dbReference type="Pfam" id="PF24681">
    <property type="entry name" value="Kelch_KLHDC2_KLHL20_DRC7"/>
    <property type="match status" value="1"/>
</dbReference>
<dbReference type="InterPro" id="IPR015915">
    <property type="entry name" value="Kelch-typ_b-propeller"/>
</dbReference>
<dbReference type="PANTHER" id="PTHR46093:SF18">
    <property type="entry name" value="FIBRONECTIN TYPE-III DOMAIN-CONTAINING PROTEIN"/>
    <property type="match status" value="1"/>
</dbReference>
<sequence>MSTTPLPRYEHAACMARSEKWGNSQERLVILFGGASEGPMNDIWSFDLKQRRWEQVHAQSISQHPPTARTLHTVARIRTSSAVDDHVPHDRIYIFGGGMHQDVPVEDDCMHCLDMDHMVWIVVHPGAGGHDEMVPESRLGHTLSAVGKNVIMFGGMSKWKHYDDLWVFDTEKYTWFKPNVSGQRPDGRSAHSATVMGTDIVIFGGLVNRTQLTVTDEVYILSTDTWTWRKEYPAFLPHDTPGSRIDHDACTIPVPLHTSCDPSTFTRKMCLVGGMNLDSVFNDVFELCLE</sequence>
<organism evidence="3 4">
    <name type="scientific">Batrachochytrium dendrobatidis (strain JEL423)</name>
    <dbReference type="NCBI Taxonomy" id="403673"/>
    <lineage>
        <taxon>Eukaryota</taxon>
        <taxon>Fungi</taxon>
        <taxon>Fungi incertae sedis</taxon>
        <taxon>Chytridiomycota</taxon>
        <taxon>Chytridiomycota incertae sedis</taxon>
        <taxon>Chytridiomycetes</taxon>
        <taxon>Rhizophydiales</taxon>
        <taxon>Rhizophydiales incertae sedis</taxon>
        <taxon>Batrachochytrium</taxon>
    </lineage>
</organism>
<reference evidence="3 4" key="2">
    <citation type="submission" date="2016-05" db="EMBL/GenBank/DDBJ databases">
        <title>Lineage-specific infection strategies underlie the spectrum of fungal disease in amphibians.</title>
        <authorList>
            <person name="Cuomo C.A."/>
            <person name="Farrer R.A."/>
            <person name="James T."/>
            <person name="Longcore J."/>
            <person name="Birren B."/>
        </authorList>
    </citation>
    <scope>NUCLEOTIDE SEQUENCE [LARGE SCALE GENOMIC DNA]</scope>
    <source>
        <strain evidence="3 4">JEL423</strain>
    </source>
</reference>
<dbReference type="eggNOG" id="KOG0379">
    <property type="taxonomic scope" value="Eukaryota"/>
</dbReference>
<protein>
    <submittedName>
        <fullName evidence="3">Uncharacterized protein</fullName>
    </submittedName>
</protein>
<dbReference type="EMBL" id="DS022313">
    <property type="protein sequence ID" value="OAJ44774.1"/>
    <property type="molecule type" value="Genomic_DNA"/>
</dbReference>
<evidence type="ECO:0000256" key="1">
    <source>
        <dbReference type="ARBA" id="ARBA00022441"/>
    </source>
</evidence>
<dbReference type="Gene3D" id="2.120.10.80">
    <property type="entry name" value="Kelch-type beta propeller"/>
    <property type="match status" value="2"/>
</dbReference>
<dbReference type="Proteomes" id="UP000077115">
    <property type="component" value="Unassembled WGS sequence"/>
</dbReference>
<name>A0A177WYQ7_BATDL</name>
<dbReference type="PANTHER" id="PTHR46093">
    <property type="entry name" value="ACYL-COA-BINDING DOMAIN-CONTAINING PROTEIN 5"/>
    <property type="match status" value="1"/>
</dbReference>
<dbReference type="VEuPathDB" id="FungiDB:BDEG_27969"/>
<dbReference type="SUPFAM" id="SSF117281">
    <property type="entry name" value="Kelch motif"/>
    <property type="match status" value="1"/>
</dbReference>
<keyword evidence="1" id="KW-0880">Kelch repeat</keyword>
<gene>
    <name evidence="3" type="ORF">BDEG_27969</name>
</gene>